<protein>
    <recommendedName>
        <fullName evidence="1">Vacuolar ATPase assembly protein VMA22</fullName>
    </recommendedName>
</protein>
<evidence type="ECO:0000256" key="2">
    <source>
        <dbReference type="SAM" id="MobiDB-lite"/>
    </source>
</evidence>
<accession>A0ABR4LV85</accession>
<dbReference type="Pfam" id="PF21730">
    <property type="entry name" value="Vma22_CCDC115"/>
    <property type="match status" value="1"/>
</dbReference>
<evidence type="ECO:0000313" key="4">
    <source>
        <dbReference type="Proteomes" id="UP001610432"/>
    </source>
</evidence>
<dbReference type="Proteomes" id="UP001610432">
    <property type="component" value="Unassembled WGS sequence"/>
</dbReference>
<dbReference type="PANTHER" id="PTHR31996:SF2">
    <property type="entry name" value="COILED-COIL DOMAIN-CONTAINING PROTEIN 115"/>
    <property type="match status" value="1"/>
</dbReference>
<gene>
    <name evidence="3" type="ORF">BJX67DRAFT_59216</name>
</gene>
<dbReference type="InterPro" id="IPR040357">
    <property type="entry name" value="Vma22/CCDC115"/>
</dbReference>
<dbReference type="RefSeq" id="XP_070887442.1">
    <property type="nucleotide sequence ID" value="XM_071035197.1"/>
</dbReference>
<name>A0ABR4LV85_9EURO</name>
<reference evidence="3 4" key="1">
    <citation type="submission" date="2024-07" db="EMBL/GenBank/DDBJ databases">
        <title>Section-level genome sequencing and comparative genomics of Aspergillus sections Usti and Cavernicolus.</title>
        <authorList>
            <consortium name="Lawrence Berkeley National Laboratory"/>
            <person name="Nybo J.L."/>
            <person name="Vesth T.C."/>
            <person name="Theobald S."/>
            <person name="Frisvad J.C."/>
            <person name="Larsen T.O."/>
            <person name="Kjaerboelling I."/>
            <person name="Rothschild-Mancinelli K."/>
            <person name="Lyhne E.K."/>
            <person name="Kogle M.E."/>
            <person name="Barry K."/>
            <person name="Clum A."/>
            <person name="Na H."/>
            <person name="Ledsgaard L."/>
            <person name="Lin J."/>
            <person name="Lipzen A."/>
            <person name="Kuo A."/>
            <person name="Riley R."/>
            <person name="Mondo S."/>
            <person name="Labutti K."/>
            <person name="Haridas S."/>
            <person name="Pangalinan J."/>
            <person name="Salamov A.A."/>
            <person name="Simmons B.A."/>
            <person name="Magnuson J.K."/>
            <person name="Chen J."/>
            <person name="Drula E."/>
            <person name="Henrissat B."/>
            <person name="Wiebenga A."/>
            <person name="Lubbers R.J."/>
            <person name="Gomes A.C."/>
            <person name="Macurrencykelacurrency M.R."/>
            <person name="Stajich J."/>
            <person name="Grigoriev I.V."/>
            <person name="Mortensen U.H."/>
            <person name="De Vries R.P."/>
            <person name="Baker S.E."/>
            <person name="Andersen M.R."/>
        </authorList>
    </citation>
    <scope>NUCLEOTIDE SEQUENCE [LARGE SCALE GENOMIC DNA]</scope>
    <source>
        <strain evidence="3 4">CBS 449.75</strain>
    </source>
</reference>
<evidence type="ECO:0000313" key="3">
    <source>
        <dbReference type="EMBL" id="KAL2868463.1"/>
    </source>
</evidence>
<feature type="compositionally biased region" description="Polar residues" evidence="2">
    <location>
        <begin position="161"/>
        <end position="175"/>
    </location>
</feature>
<keyword evidence="4" id="KW-1185">Reference proteome</keyword>
<feature type="region of interest" description="Disordered" evidence="2">
    <location>
        <begin position="97"/>
        <end position="192"/>
    </location>
</feature>
<dbReference type="PANTHER" id="PTHR31996">
    <property type="entry name" value="COILED-COIL DOMAIN-CONTAINING PROTEIN 115"/>
    <property type="match status" value="1"/>
</dbReference>
<dbReference type="EMBL" id="JBFXLQ010000014">
    <property type="protein sequence ID" value="KAL2868463.1"/>
    <property type="molecule type" value="Genomic_DNA"/>
</dbReference>
<organism evidence="3 4">
    <name type="scientific">Aspergillus lucknowensis</name>
    <dbReference type="NCBI Taxonomy" id="176173"/>
    <lineage>
        <taxon>Eukaryota</taxon>
        <taxon>Fungi</taxon>
        <taxon>Dikarya</taxon>
        <taxon>Ascomycota</taxon>
        <taxon>Pezizomycotina</taxon>
        <taxon>Eurotiomycetes</taxon>
        <taxon>Eurotiomycetidae</taxon>
        <taxon>Eurotiales</taxon>
        <taxon>Aspergillaceae</taxon>
        <taxon>Aspergillus</taxon>
        <taxon>Aspergillus subgen. Nidulantes</taxon>
    </lineage>
</organism>
<dbReference type="GeneID" id="98150269"/>
<comment type="caution">
    <text evidence="3">The sequence shown here is derived from an EMBL/GenBank/DDBJ whole genome shotgun (WGS) entry which is preliminary data.</text>
</comment>
<proteinExistence type="predicted"/>
<sequence>MAQLPTPPASRQSSEIPDAALEQLRIADDPIRSLDALLEGYLQLLDKHQKLQRELASELSSGFLSLAHANYTCPPGRRYGADYYDERMKATRRAVLRPPHAGGEDNITELGEPREKEQTSNEVFSIISVPSDDEDKPSKLEEGLVQPKLPNDEKDRGSADSIVNSQDLSNASTSGVEADAKQETLKNKKPQTSDPIRWYGLLVPSSLRSAQKAFTGVVEGNLPELASIVVQMQAAEKEICRLRRKLGRPE</sequence>
<evidence type="ECO:0000256" key="1">
    <source>
        <dbReference type="ARBA" id="ARBA00093634"/>
    </source>
</evidence>